<feature type="transmembrane region" description="Helical" evidence="10">
    <location>
        <begin position="212"/>
        <end position="237"/>
    </location>
</feature>
<evidence type="ECO:0000256" key="9">
    <source>
        <dbReference type="ARBA" id="ARBA00023136"/>
    </source>
</evidence>
<feature type="transmembrane region" description="Helical" evidence="10">
    <location>
        <begin position="116"/>
        <end position="137"/>
    </location>
</feature>
<evidence type="ECO:0000256" key="5">
    <source>
        <dbReference type="ARBA" id="ARBA00022692"/>
    </source>
</evidence>
<proteinExistence type="predicted"/>
<dbReference type="Gene3D" id="1.10.287.70">
    <property type="match status" value="1"/>
</dbReference>
<dbReference type="GO" id="GO:0005886">
    <property type="term" value="C:plasma membrane"/>
    <property type="evidence" value="ECO:0007669"/>
    <property type="project" value="UniProtKB-SubCell"/>
</dbReference>
<sequence length="436" mass="47223">MLIGFALVILLGALLLTLPISSRSGQWTNPLDALFTATSATCVTGLIVVDTYLHWSVFGQIVILLLIQTGGLGFMTLATMFSFFFRRTISLSERLTMMQSLGVDEMAGVVRLTKHILVGTLIFEGTGAVILSIRFASDFGWKDGIFKGIFHSISAFCNAGFDLMGQRSAFSSLTAYSGDIVVNVVIMLLIIIGGLGFIVWEDVYHQRSFKKLRVYSKLVLVFTAVLVVGGALLLAVFEWNNPAIMDSLDGKGKGLAFLFQSVTTRTAGFNTIEQSAMTSPSVLLSMILMFIGGSSGSTAGGVKTVTMGVVLLAVFYVARGRRNIEVLGRRVSYDDVLRAVAVVVIAIVLVVTSIFVISMVEPFSLRDIAYECVSAFATVGISMGITPQLTALSKLILIFLMFAGRLGILTITFTIAMKLAKRRDDVRYPETKLMIG</sequence>
<dbReference type="InterPro" id="IPR003445">
    <property type="entry name" value="Cat_transpt"/>
</dbReference>
<feature type="transmembrane region" description="Helical" evidence="10">
    <location>
        <begin position="181"/>
        <end position="200"/>
    </location>
</feature>
<dbReference type="NCBIfam" id="TIGR00933">
    <property type="entry name" value="2a38"/>
    <property type="match status" value="1"/>
</dbReference>
<dbReference type="AlphaFoldDB" id="A0A926DA49"/>
<evidence type="ECO:0000256" key="8">
    <source>
        <dbReference type="ARBA" id="ARBA00023065"/>
    </source>
</evidence>
<keyword evidence="12" id="KW-1185">Reference proteome</keyword>
<reference evidence="11" key="1">
    <citation type="submission" date="2020-08" db="EMBL/GenBank/DDBJ databases">
        <title>Genome public.</title>
        <authorList>
            <person name="Liu C."/>
            <person name="Sun Q."/>
        </authorList>
    </citation>
    <scope>NUCLEOTIDE SEQUENCE</scope>
    <source>
        <strain evidence="11">BX7</strain>
    </source>
</reference>
<protein>
    <submittedName>
        <fullName evidence="11">Trk family potassium uptake protein</fullName>
    </submittedName>
</protein>
<keyword evidence="8" id="KW-0406">Ion transport</keyword>
<keyword evidence="3" id="KW-1003">Cell membrane</keyword>
<accession>A0A926DA49</accession>
<keyword evidence="5 10" id="KW-0812">Transmembrane</keyword>
<name>A0A926DA49_9FIRM</name>
<feature type="transmembrane region" description="Helical" evidence="10">
    <location>
        <begin position="287"/>
        <end position="318"/>
    </location>
</feature>
<evidence type="ECO:0000256" key="1">
    <source>
        <dbReference type="ARBA" id="ARBA00004651"/>
    </source>
</evidence>
<dbReference type="PANTHER" id="PTHR32024:SF1">
    <property type="entry name" value="KTR SYSTEM POTASSIUM UPTAKE PROTEIN B"/>
    <property type="match status" value="1"/>
</dbReference>
<organism evidence="11 12">
    <name type="scientific">Feifania hominis</name>
    <dbReference type="NCBI Taxonomy" id="2763660"/>
    <lineage>
        <taxon>Bacteria</taxon>
        <taxon>Bacillati</taxon>
        <taxon>Bacillota</taxon>
        <taxon>Clostridia</taxon>
        <taxon>Eubacteriales</taxon>
        <taxon>Feifaniaceae</taxon>
        <taxon>Feifania</taxon>
    </lineage>
</organism>
<comment type="caution">
    <text evidence="11">The sequence shown here is derived from an EMBL/GenBank/DDBJ whole genome shotgun (WGS) entry which is preliminary data.</text>
</comment>
<dbReference type="Proteomes" id="UP000620366">
    <property type="component" value="Unassembled WGS sequence"/>
</dbReference>
<keyword evidence="7 10" id="KW-1133">Transmembrane helix</keyword>
<comment type="subcellular location">
    <subcellularLocation>
        <location evidence="1">Cell membrane</location>
        <topology evidence="1">Multi-pass membrane protein</topology>
    </subcellularLocation>
</comment>
<dbReference type="EMBL" id="JACRSP010000001">
    <property type="protein sequence ID" value="MBC8535210.1"/>
    <property type="molecule type" value="Genomic_DNA"/>
</dbReference>
<evidence type="ECO:0000256" key="3">
    <source>
        <dbReference type="ARBA" id="ARBA00022475"/>
    </source>
</evidence>
<feature type="transmembrane region" description="Helical" evidence="10">
    <location>
        <begin position="62"/>
        <end position="85"/>
    </location>
</feature>
<dbReference type="Pfam" id="PF02386">
    <property type="entry name" value="TrkH"/>
    <property type="match status" value="1"/>
</dbReference>
<evidence type="ECO:0000256" key="6">
    <source>
        <dbReference type="ARBA" id="ARBA00022958"/>
    </source>
</evidence>
<dbReference type="RefSeq" id="WP_249298846.1">
    <property type="nucleotide sequence ID" value="NZ_JACRSP010000001.1"/>
</dbReference>
<evidence type="ECO:0000256" key="2">
    <source>
        <dbReference type="ARBA" id="ARBA00022448"/>
    </source>
</evidence>
<keyword evidence="6" id="KW-0630">Potassium</keyword>
<keyword evidence="4" id="KW-0633">Potassium transport</keyword>
<dbReference type="InterPro" id="IPR004772">
    <property type="entry name" value="TrkH"/>
</dbReference>
<evidence type="ECO:0000313" key="11">
    <source>
        <dbReference type="EMBL" id="MBC8535210.1"/>
    </source>
</evidence>
<evidence type="ECO:0000256" key="7">
    <source>
        <dbReference type="ARBA" id="ARBA00022989"/>
    </source>
</evidence>
<evidence type="ECO:0000256" key="4">
    <source>
        <dbReference type="ARBA" id="ARBA00022538"/>
    </source>
</evidence>
<dbReference type="PANTHER" id="PTHR32024">
    <property type="entry name" value="TRK SYSTEM POTASSIUM UPTAKE PROTEIN TRKG-RELATED"/>
    <property type="match status" value="1"/>
</dbReference>
<feature type="transmembrane region" description="Helical" evidence="10">
    <location>
        <begin position="395"/>
        <end position="417"/>
    </location>
</feature>
<feature type="transmembrane region" description="Helical" evidence="10">
    <location>
        <begin position="339"/>
        <end position="360"/>
    </location>
</feature>
<keyword evidence="2" id="KW-0813">Transport</keyword>
<evidence type="ECO:0000256" key="10">
    <source>
        <dbReference type="SAM" id="Phobius"/>
    </source>
</evidence>
<gene>
    <name evidence="11" type="ORF">H8695_00665</name>
</gene>
<dbReference type="GO" id="GO:0015379">
    <property type="term" value="F:potassium:chloride symporter activity"/>
    <property type="evidence" value="ECO:0007669"/>
    <property type="project" value="InterPro"/>
</dbReference>
<keyword evidence="9 10" id="KW-0472">Membrane</keyword>
<evidence type="ECO:0000313" key="12">
    <source>
        <dbReference type="Proteomes" id="UP000620366"/>
    </source>
</evidence>